<protein>
    <recommendedName>
        <fullName evidence="4">Succinate dehydrogenase</fullName>
    </recommendedName>
</protein>
<gene>
    <name evidence="2" type="ORF">C8N34_104158</name>
</gene>
<feature type="signal peptide" evidence="1">
    <location>
        <begin position="1"/>
        <end position="21"/>
    </location>
</feature>
<sequence length="104" mass="10588">MPRLALACLLLATACSPQAMADNVTARAARSVVVPVMQNYMAAPQAETAADCVMANASPGEIRALARDVGTRAGTLTVQNVATILRRPATAACLRARGVGPVAG</sequence>
<comment type="caution">
    <text evidence="2">The sequence shown here is derived from an EMBL/GenBank/DDBJ whole genome shotgun (WGS) entry which is preliminary data.</text>
</comment>
<feature type="chain" id="PRO_5015402663" description="Succinate dehydrogenase" evidence="1">
    <location>
        <begin position="22"/>
        <end position="104"/>
    </location>
</feature>
<evidence type="ECO:0000256" key="1">
    <source>
        <dbReference type="SAM" id="SignalP"/>
    </source>
</evidence>
<keyword evidence="3" id="KW-1185">Reference proteome</keyword>
<dbReference type="RefSeq" id="WP_108128441.1">
    <property type="nucleotide sequence ID" value="NZ_QBKP01000004.1"/>
</dbReference>
<proteinExistence type="predicted"/>
<dbReference type="AlphaFoldDB" id="A0A2T6B4M6"/>
<evidence type="ECO:0000313" key="2">
    <source>
        <dbReference type="EMBL" id="PTX51039.1"/>
    </source>
</evidence>
<evidence type="ECO:0008006" key="4">
    <source>
        <dbReference type="Google" id="ProtNLM"/>
    </source>
</evidence>
<dbReference type="EMBL" id="QBKP01000004">
    <property type="protein sequence ID" value="PTX51039.1"/>
    <property type="molecule type" value="Genomic_DNA"/>
</dbReference>
<dbReference type="OrthoDB" id="7867642at2"/>
<dbReference type="PROSITE" id="PS51257">
    <property type="entry name" value="PROKAR_LIPOPROTEIN"/>
    <property type="match status" value="1"/>
</dbReference>
<accession>A0A2T6B4M6</accession>
<evidence type="ECO:0000313" key="3">
    <source>
        <dbReference type="Proteomes" id="UP000244224"/>
    </source>
</evidence>
<dbReference type="Proteomes" id="UP000244224">
    <property type="component" value="Unassembled WGS sequence"/>
</dbReference>
<organism evidence="2 3">
    <name type="scientific">Gemmobacter caeni</name>
    <dbReference type="NCBI Taxonomy" id="589035"/>
    <lineage>
        <taxon>Bacteria</taxon>
        <taxon>Pseudomonadati</taxon>
        <taxon>Pseudomonadota</taxon>
        <taxon>Alphaproteobacteria</taxon>
        <taxon>Rhodobacterales</taxon>
        <taxon>Paracoccaceae</taxon>
        <taxon>Gemmobacter</taxon>
    </lineage>
</organism>
<name>A0A2T6B4M6_9RHOB</name>
<keyword evidence="1" id="KW-0732">Signal</keyword>
<reference evidence="2 3" key="1">
    <citation type="submission" date="2018-04" db="EMBL/GenBank/DDBJ databases">
        <title>Genomic Encyclopedia of Archaeal and Bacterial Type Strains, Phase II (KMG-II): from individual species to whole genera.</title>
        <authorList>
            <person name="Goeker M."/>
        </authorList>
    </citation>
    <scope>NUCLEOTIDE SEQUENCE [LARGE SCALE GENOMIC DNA]</scope>
    <source>
        <strain evidence="2 3">DSM 21823</strain>
    </source>
</reference>